<sequence>MLLSPLLRALSDDVRAQKPGAERDFWTYAQSVGTPLVEPDPDPSYRLVTFVLRDDVRRPATDVLALLHTVTDRDRHAGNLLPHLMDRIPGTDVWAITHRLRADLRASYQFAPAYGSREETVRTDRRSWIAVLDRAVPDPLNRTLPLPSGSARNPASVLSLPDAPPQPWVRHREAVARGELREEVVDGRRVTVHLPPSPPQAVAVLLDGEMWAPVLNFADSLDNLHAENRLPPTATLFVDTMGNRMQDLACHAPFVDWLADTLLPWATERFGTPADPARTVLAGQSMGGLTATYAGLVRPDRFGRILAQSGSFWWPDGDAARGAEWLTAEFARADPSPGVRFRLEAGTQEWMLLEENRRMRDVLRTGGHDLSYTEFTGGHDYACWRGGLADGLVQLLARPRIQ</sequence>
<evidence type="ECO:0000259" key="5">
    <source>
        <dbReference type="Pfam" id="PF11806"/>
    </source>
</evidence>
<comment type="caution">
    <text evidence="6">The sequence shown here is derived from an EMBL/GenBank/DDBJ whole genome shotgun (WGS) entry which is preliminary data.</text>
</comment>
<evidence type="ECO:0000313" key="6">
    <source>
        <dbReference type="EMBL" id="GHC86540.1"/>
    </source>
</evidence>
<evidence type="ECO:0000256" key="3">
    <source>
        <dbReference type="ARBA" id="ARBA00022801"/>
    </source>
</evidence>
<evidence type="ECO:0000256" key="2">
    <source>
        <dbReference type="ARBA" id="ARBA00022490"/>
    </source>
</evidence>
<dbReference type="GO" id="GO:0005975">
    <property type="term" value="P:carbohydrate metabolic process"/>
    <property type="evidence" value="ECO:0007669"/>
    <property type="project" value="UniProtKB-ARBA"/>
</dbReference>
<comment type="subcellular location">
    <subcellularLocation>
        <location evidence="1">Cytoplasm</location>
    </subcellularLocation>
</comment>
<dbReference type="PANTHER" id="PTHR48098">
    <property type="entry name" value="ENTEROCHELIN ESTERASE-RELATED"/>
    <property type="match status" value="1"/>
</dbReference>
<dbReference type="GO" id="GO:0005737">
    <property type="term" value="C:cytoplasm"/>
    <property type="evidence" value="ECO:0007669"/>
    <property type="project" value="UniProtKB-SubCell"/>
</dbReference>
<dbReference type="NCBIfam" id="NF007758">
    <property type="entry name" value="PRK10439.1"/>
    <property type="match status" value="1"/>
</dbReference>
<dbReference type="Pfam" id="PF11806">
    <property type="entry name" value="Enterochelin_N"/>
    <property type="match status" value="1"/>
</dbReference>
<dbReference type="GO" id="GO:0006826">
    <property type="term" value="P:iron ion transport"/>
    <property type="evidence" value="ECO:0007669"/>
    <property type="project" value="InterPro"/>
</dbReference>
<dbReference type="EMBL" id="BMVC01000003">
    <property type="protein sequence ID" value="GHC86540.1"/>
    <property type="molecule type" value="Genomic_DNA"/>
</dbReference>
<reference evidence="6" key="1">
    <citation type="journal article" date="2014" name="Int. J. Syst. Evol. Microbiol.">
        <title>Complete genome sequence of Corynebacterium casei LMG S-19264T (=DSM 44701T), isolated from a smear-ripened cheese.</title>
        <authorList>
            <consortium name="US DOE Joint Genome Institute (JGI-PGF)"/>
            <person name="Walter F."/>
            <person name="Albersmeier A."/>
            <person name="Kalinowski J."/>
            <person name="Ruckert C."/>
        </authorList>
    </citation>
    <scope>NUCLEOTIDE SEQUENCE</scope>
    <source>
        <strain evidence="6">JCM 4637</strain>
    </source>
</reference>
<dbReference type="InterPro" id="IPR013783">
    <property type="entry name" value="Ig-like_fold"/>
</dbReference>
<organism evidence="6 7">
    <name type="scientific">Streptomyces finlayi</name>
    <dbReference type="NCBI Taxonomy" id="67296"/>
    <lineage>
        <taxon>Bacteria</taxon>
        <taxon>Bacillati</taxon>
        <taxon>Actinomycetota</taxon>
        <taxon>Actinomycetes</taxon>
        <taxon>Kitasatosporales</taxon>
        <taxon>Streptomycetaceae</taxon>
        <taxon>Streptomyces</taxon>
    </lineage>
</organism>
<dbReference type="Gene3D" id="2.60.40.10">
    <property type="entry name" value="Immunoglobulins"/>
    <property type="match status" value="1"/>
</dbReference>
<dbReference type="InterPro" id="IPR029058">
    <property type="entry name" value="AB_hydrolase_fold"/>
</dbReference>
<dbReference type="AlphaFoldDB" id="A0A918WV84"/>
<name>A0A918WV84_9ACTN</name>
<dbReference type="InterPro" id="IPR014756">
    <property type="entry name" value="Ig_E-set"/>
</dbReference>
<dbReference type="Pfam" id="PF00756">
    <property type="entry name" value="Esterase"/>
    <property type="match status" value="1"/>
</dbReference>
<dbReference type="InterPro" id="IPR021764">
    <property type="entry name" value="Enterochelin_esterase_N"/>
</dbReference>
<gene>
    <name evidence="6" type="ORF">GCM10010334_17660</name>
</gene>
<dbReference type="SUPFAM" id="SSF81296">
    <property type="entry name" value="E set domains"/>
    <property type="match status" value="1"/>
</dbReference>
<dbReference type="GO" id="GO:0005506">
    <property type="term" value="F:iron ion binding"/>
    <property type="evidence" value="ECO:0007669"/>
    <property type="project" value="InterPro"/>
</dbReference>
<proteinExistence type="inferred from homology"/>
<feature type="domain" description="Enterochelin esterase N-terminal" evidence="5">
    <location>
        <begin position="48"/>
        <end position="168"/>
    </location>
</feature>
<evidence type="ECO:0000256" key="4">
    <source>
        <dbReference type="ARBA" id="ARBA00024201"/>
    </source>
</evidence>
<accession>A0A918WV84</accession>
<evidence type="ECO:0000256" key="1">
    <source>
        <dbReference type="ARBA" id="ARBA00004496"/>
    </source>
</evidence>
<evidence type="ECO:0000313" key="7">
    <source>
        <dbReference type="Proteomes" id="UP000638353"/>
    </source>
</evidence>
<keyword evidence="3" id="KW-0378">Hydrolase</keyword>
<protein>
    <submittedName>
        <fullName evidence="6">Enterochelin esterase</fullName>
    </submittedName>
</protein>
<dbReference type="Gene3D" id="3.40.50.1820">
    <property type="entry name" value="alpha/beta hydrolase"/>
    <property type="match status" value="1"/>
</dbReference>
<dbReference type="InterPro" id="IPR000801">
    <property type="entry name" value="Esterase-like"/>
</dbReference>
<reference evidence="6" key="2">
    <citation type="submission" date="2020-09" db="EMBL/GenBank/DDBJ databases">
        <authorList>
            <person name="Sun Q."/>
            <person name="Ohkuma M."/>
        </authorList>
    </citation>
    <scope>NUCLEOTIDE SEQUENCE</scope>
    <source>
        <strain evidence="6">JCM 4637</strain>
    </source>
</reference>
<dbReference type="GO" id="GO:0008849">
    <property type="term" value="F:enterochelin esterase activity"/>
    <property type="evidence" value="ECO:0007669"/>
    <property type="project" value="InterPro"/>
</dbReference>
<keyword evidence="2" id="KW-0963">Cytoplasm</keyword>
<dbReference type="SUPFAM" id="SSF53474">
    <property type="entry name" value="alpha/beta-Hydrolases"/>
    <property type="match status" value="1"/>
</dbReference>
<dbReference type="InterPro" id="IPR050583">
    <property type="entry name" value="Mycobacterial_A85_antigen"/>
</dbReference>
<dbReference type="Proteomes" id="UP000638353">
    <property type="component" value="Unassembled WGS sequence"/>
</dbReference>
<dbReference type="PANTHER" id="PTHR48098:SF3">
    <property type="entry name" value="IRON(III) ENTEROBACTIN ESTERASE"/>
    <property type="match status" value="1"/>
</dbReference>
<comment type="similarity">
    <text evidence="4">Belongs to the Fes family.</text>
</comment>